<sequence>MINRTGYGKRAGMPGISTKKFFERKQRTPEPLSLDSITKETGEHFHGILRANLYELNIKKNRYEELAEQKRRLRKALRNCGIGDIHAKEYVKYSITEMLAEKYQIDSRNIEELIPFSDRKRLSSQDKFEILLFIYKKEYQGNALEKLIVLNGIMEKESEIREDSVQEEVYEITDEDIDEAYCRTNTGLTFLEKLEIVTQRIYQEYKGLGVIDEIRDMKIDGVSGGVSGLSEDEKSVWVFYKGKSIYLPFLAFGSRRELERVCRNICRYQHPGQLSETRGYIVNEMADHSRVVVARPPFSENWVFFVRKFDSIEFRSMEDLLVDKNSHIPVTLIKWLIKGCRVVAVTGAQGSGKTTLLMSMIEFISPVHTLRVQEQAFELNLRRTYPKRNIVSFRETESISGHAGLDLQKKTDGAVNILGEVVSHEVAGWMIRMGQTGSLFTLFTHHATTSRNLVLALRNSLLYAGNFNREDVAEQQVVDVVSFDVHMNRDKDGHRYVERITEIIPLETPDENGHYFREEDLLVFLEGSYFFKNPMSERSEWEIKRFLTKEERKCFDEELSLSFSGI</sequence>
<dbReference type="STRING" id="1619234.SAMN05421730_100394"/>
<reference evidence="2 3" key="1">
    <citation type="submission" date="2016-09" db="EMBL/GenBank/DDBJ databases">
        <authorList>
            <person name="Capua I."/>
            <person name="De Benedictis P."/>
            <person name="Joannis T."/>
            <person name="Lombin L.H."/>
            <person name="Cattoli G."/>
        </authorList>
    </citation>
    <scope>NUCLEOTIDE SEQUENCE [LARGE SCALE GENOMIC DNA]</scope>
    <source>
        <strain evidence="2 3">GluBS11</strain>
    </source>
</reference>
<evidence type="ECO:0000256" key="1">
    <source>
        <dbReference type="ARBA" id="ARBA00006611"/>
    </source>
</evidence>
<gene>
    <name evidence="2" type="ORF">SAMN05421730_100394</name>
</gene>
<dbReference type="GO" id="GO:0016887">
    <property type="term" value="F:ATP hydrolysis activity"/>
    <property type="evidence" value="ECO:0007669"/>
    <property type="project" value="InterPro"/>
</dbReference>
<dbReference type="PANTHER" id="PTHR30486:SF6">
    <property type="entry name" value="TYPE IV PILUS RETRACTATION ATPASE PILT"/>
    <property type="match status" value="1"/>
</dbReference>
<dbReference type="Proteomes" id="UP000199315">
    <property type="component" value="Unassembled WGS sequence"/>
</dbReference>
<dbReference type="OrthoDB" id="1981678at2"/>
<evidence type="ECO:0000313" key="2">
    <source>
        <dbReference type="EMBL" id="SCP95992.1"/>
    </source>
</evidence>
<dbReference type="InterPro" id="IPR027417">
    <property type="entry name" value="P-loop_NTPase"/>
</dbReference>
<dbReference type="InterPro" id="IPR050921">
    <property type="entry name" value="T4SS_GSP_E_ATPase"/>
</dbReference>
<dbReference type="AlphaFoldDB" id="A0A1D3TQU2"/>
<keyword evidence="3" id="KW-1185">Reference proteome</keyword>
<accession>A0A1D3TQU2</accession>
<dbReference type="Gene3D" id="3.40.50.300">
    <property type="entry name" value="P-loop containing nucleotide triphosphate hydrolases"/>
    <property type="match status" value="1"/>
</dbReference>
<dbReference type="EMBL" id="FMKA01000003">
    <property type="protein sequence ID" value="SCP95992.1"/>
    <property type="molecule type" value="Genomic_DNA"/>
</dbReference>
<proteinExistence type="inferred from homology"/>
<dbReference type="RefSeq" id="WP_091230792.1">
    <property type="nucleotide sequence ID" value="NZ_FMKA01000003.1"/>
</dbReference>
<evidence type="ECO:0000313" key="3">
    <source>
        <dbReference type="Proteomes" id="UP000199315"/>
    </source>
</evidence>
<comment type="similarity">
    <text evidence="1">Belongs to the GSP E family.</text>
</comment>
<organism evidence="2 3">
    <name type="scientific">Anaerobium acetethylicum</name>
    <dbReference type="NCBI Taxonomy" id="1619234"/>
    <lineage>
        <taxon>Bacteria</taxon>
        <taxon>Bacillati</taxon>
        <taxon>Bacillota</taxon>
        <taxon>Clostridia</taxon>
        <taxon>Lachnospirales</taxon>
        <taxon>Lachnospiraceae</taxon>
        <taxon>Anaerobium</taxon>
    </lineage>
</organism>
<protein>
    <submittedName>
        <fullName evidence="2">Pilus assembly protein CpaF</fullName>
    </submittedName>
</protein>
<dbReference type="SUPFAM" id="SSF52540">
    <property type="entry name" value="P-loop containing nucleoside triphosphate hydrolases"/>
    <property type="match status" value="1"/>
</dbReference>
<name>A0A1D3TQU2_9FIRM</name>
<dbReference type="PANTHER" id="PTHR30486">
    <property type="entry name" value="TWITCHING MOTILITY PROTEIN PILT"/>
    <property type="match status" value="1"/>
</dbReference>